<organism evidence="2 3">
    <name type="scientific">Pseudohalocynthiibacter aestuariivivens</name>
    <dbReference type="NCBI Taxonomy" id="1591409"/>
    <lineage>
        <taxon>Bacteria</taxon>
        <taxon>Pseudomonadati</taxon>
        <taxon>Pseudomonadota</taxon>
        <taxon>Alphaproteobacteria</taxon>
        <taxon>Rhodobacterales</taxon>
        <taxon>Paracoccaceae</taxon>
        <taxon>Pseudohalocynthiibacter</taxon>
    </lineage>
</organism>
<name>A0ABV5JED5_9RHOB</name>
<dbReference type="SUPFAM" id="SSF52218">
    <property type="entry name" value="Flavoproteins"/>
    <property type="match status" value="1"/>
</dbReference>
<evidence type="ECO:0000313" key="2">
    <source>
        <dbReference type="EMBL" id="MFB9231485.1"/>
    </source>
</evidence>
<accession>A0ABV5JED5</accession>
<evidence type="ECO:0000259" key="1">
    <source>
        <dbReference type="Pfam" id="PF12724"/>
    </source>
</evidence>
<protein>
    <submittedName>
        <fullName evidence="2">Flavodoxin domain-containing protein</fullName>
    </submittedName>
</protein>
<dbReference type="Gene3D" id="3.40.50.360">
    <property type="match status" value="1"/>
</dbReference>
<gene>
    <name evidence="2" type="ORF">ACFFUT_06765</name>
</gene>
<dbReference type="Pfam" id="PF12724">
    <property type="entry name" value="Flavodoxin_5"/>
    <property type="match status" value="1"/>
</dbReference>
<dbReference type="EMBL" id="JBHMEA010000017">
    <property type="protein sequence ID" value="MFB9231485.1"/>
    <property type="molecule type" value="Genomic_DNA"/>
</dbReference>
<sequence>MKGAILYATKYGSTAQYAEWIGEATGLPVLNVSKGNVNLNAYDFLILATPVIYYKLLITDWVQRNLSKLEGKPIVMVTVSGAPPGSKLDAWVGDSLPAGFVANAKHVALRGRQIPAELTWYDRAMLIIAAWKNPDPVASEEELKGFDYMDKDSVAPVVALANEFKSRDPVAKQTETVK</sequence>
<proteinExistence type="predicted"/>
<keyword evidence="3" id="KW-1185">Reference proteome</keyword>
<dbReference type="Proteomes" id="UP001589683">
    <property type="component" value="Unassembled WGS sequence"/>
</dbReference>
<evidence type="ECO:0000313" key="3">
    <source>
        <dbReference type="Proteomes" id="UP001589683"/>
    </source>
</evidence>
<dbReference type="RefSeq" id="WP_213891185.1">
    <property type="nucleotide sequence ID" value="NZ_JAGFNU010000020.1"/>
</dbReference>
<dbReference type="InterPro" id="IPR029039">
    <property type="entry name" value="Flavoprotein-like_sf"/>
</dbReference>
<reference evidence="2 3" key="1">
    <citation type="submission" date="2024-09" db="EMBL/GenBank/DDBJ databases">
        <authorList>
            <person name="Sun Q."/>
            <person name="Mori K."/>
        </authorList>
    </citation>
    <scope>NUCLEOTIDE SEQUENCE [LARGE SCALE GENOMIC DNA]</scope>
    <source>
        <strain evidence="2 3">CECT 8726</strain>
    </source>
</reference>
<comment type="caution">
    <text evidence="2">The sequence shown here is derived from an EMBL/GenBank/DDBJ whole genome shotgun (WGS) entry which is preliminary data.</text>
</comment>
<dbReference type="InterPro" id="IPR026816">
    <property type="entry name" value="Flavodoxin_dom"/>
</dbReference>
<feature type="domain" description="Flavodoxin" evidence="1">
    <location>
        <begin position="5"/>
        <end position="127"/>
    </location>
</feature>